<organism evidence="11 12">
    <name type="scientific">Mycolicibacter terrae</name>
    <dbReference type="NCBI Taxonomy" id="1788"/>
    <lineage>
        <taxon>Bacteria</taxon>
        <taxon>Bacillati</taxon>
        <taxon>Actinomycetota</taxon>
        <taxon>Actinomycetes</taxon>
        <taxon>Mycobacteriales</taxon>
        <taxon>Mycobacteriaceae</taxon>
        <taxon>Mycolicibacter</taxon>
    </lineage>
</organism>
<dbReference type="EC" id="2.7.11.1" evidence="1"/>
<dbReference type="PANTHER" id="PTHR43289:SF6">
    <property type="entry name" value="SERINE_THREONINE-PROTEIN KINASE NEKL-3"/>
    <property type="match status" value="1"/>
</dbReference>
<dbReference type="Gene3D" id="3.30.200.20">
    <property type="entry name" value="Phosphorylase Kinase, domain 1"/>
    <property type="match status" value="1"/>
</dbReference>
<evidence type="ECO:0000256" key="8">
    <source>
        <dbReference type="ARBA" id="ARBA00048679"/>
    </source>
</evidence>
<feature type="region of interest" description="Disordered" evidence="9">
    <location>
        <begin position="295"/>
        <end position="337"/>
    </location>
</feature>
<dbReference type="InterPro" id="IPR000719">
    <property type="entry name" value="Prot_kinase_dom"/>
</dbReference>
<feature type="domain" description="Protein kinase" evidence="10">
    <location>
        <begin position="11"/>
        <end position="282"/>
    </location>
</feature>
<gene>
    <name evidence="11" type="ORF">MTER_34770</name>
</gene>
<dbReference type="GO" id="GO:0004674">
    <property type="term" value="F:protein serine/threonine kinase activity"/>
    <property type="evidence" value="ECO:0007669"/>
    <property type="project" value="UniProtKB-KW"/>
</dbReference>
<evidence type="ECO:0000256" key="4">
    <source>
        <dbReference type="ARBA" id="ARBA00022741"/>
    </source>
</evidence>
<protein>
    <recommendedName>
        <fullName evidence="1">non-specific serine/threonine protein kinase</fullName>
        <ecNumber evidence="1">2.7.11.1</ecNumber>
    </recommendedName>
</protein>
<dbReference type="Pfam" id="PF00069">
    <property type="entry name" value="Pkinase"/>
    <property type="match status" value="1"/>
</dbReference>
<dbReference type="SMART" id="SM00220">
    <property type="entry name" value="S_TKc"/>
    <property type="match status" value="1"/>
</dbReference>
<feature type="compositionally biased region" description="Low complexity" evidence="9">
    <location>
        <begin position="298"/>
        <end position="337"/>
    </location>
</feature>
<dbReference type="PROSITE" id="PS50011">
    <property type="entry name" value="PROTEIN_KINASE_DOM"/>
    <property type="match status" value="1"/>
</dbReference>
<dbReference type="InterPro" id="IPR011009">
    <property type="entry name" value="Kinase-like_dom_sf"/>
</dbReference>
<dbReference type="SUPFAM" id="SSF56112">
    <property type="entry name" value="Protein kinase-like (PK-like)"/>
    <property type="match status" value="1"/>
</dbReference>
<dbReference type="GO" id="GO:0080090">
    <property type="term" value="P:regulation of primary metabolic process"/>
    <property type="evidence" value="ECO:0007669"/>
    <property type="project" value="UniProtKB-ARBA"/>
</dbReference>
<name>A0AAD1I0M2_9MYCO</name>
<evidence type="ECO:0000313" key="11">
    <source>
        <dbReference type="EMBL" id="BBX24066.1"/>
    </source>
</evidence>
<accession>A0AAD1I0M2</accession>
<keyword evidence="4" id="KW-0547">Nucleotide-binding</keyword>
<evidence type="ECO:0000259" key="10">
    <source>
        <dbReference type="PROSITE" id="PS50011"/>
    </source>
</evidence>
<keyword evidence="6" id="KW-0067">ATP-binding</keyword>
<comment type="catalytic activity">
    <reaction evidence="8">
        <text>L-seryl-[protein] + ATP = O-phospho-L-seryl-[protein] + ADP + H(+)</text>
        <dbReference type="Rhea" id="RHEA:17989"/>
        <dbReference type="Rhea" id="RHEA-COMP:9863"/>
        <dbReference type="Rhea" id="RHEA-COMP:11604"/>
        <dbReference type="ChEBI" id="CHEBI:15378"/>
        <dbReference type="ChEBI" id="CHEBI:29999"/>
        <dbReference type="ChEBI" id="CHEBI:30616"/>
        <dbReference type="ChEBI" id="CHEBI:83421"/>
        <dbReference type="ChEBI" id="CHEBI:456216"/>
        <dbReference type="EC" id="2.7.11.1"/>
    </reaction>
</comment>
<sequence>MLTAGSTFAGYRIVRQLGSGGMGEVYLAEHPRLPRRDALKVLPAQVSADPNFRERFNREADLAASLWHPHIVGVHDRGEYDGQLWIAMDYVDGSDAEALLRHHPGGLPREQVVEIVAAVARALDHAHQRGLLHRDVKPANILLTKPGDTSARIILADFGIGLRVDEVSGLTATNMAVGTLRYAAPEQLRGAAIDGRADQYALAATAYHLLTGKPPVHPDPAGLDAALIRALAEDPAERYAGCADFAAALRAAAPAPSRPVLPLPKPRRRLSRGWALSAAAFLALYLLGSTRAEPPAPTAAAPVTSTSTTTVTASPPPLALTAPPVTTEAPPAATTPPVTSAPAAPLLDTTCSHAQFNTTVISVSGMTLRCLSSVAGYSWQADTATTMVDPAIVGQIGWKNCLAEFPRADCVAAAAQIAGSPNAAGPVFPAGRYVIPDVMPFGTYAAGVDPGGSCSYAVVDRHGQVVDSGSRLITLGITTVDVDPRAENGTFVSYGCTPWARTKPLPPDW</sequence>
<keyword evidence="3" id="KW-0808">Transferase</keyword>
<proteinExistence type="predicted"/>
<keyword evidence="2" id="KW-0723">Serine/threonine-protein kinase</keyword>
<dbReference type="PROSITE" id="PS00108">
    <property type="entry name" value="PROTEIN_KINASE_ST"/>
    <property type="match status" value="1"/>
</dbReference>
<comment type="catalytic activity">
    <reaction evidence="7">
        <text>L-threonyl-[protein] + ATP = O-phospho-L-threonyl-[protein] + ADP + H(+)</text>
        <dbReference type="Rhea" id="RHEA:46608"/>
        <dbReference type="Rhea" id="RHEA-COMP:11060"/>
        <dbReference type="Rhea" id="RHEA-COMP:11605"/>
        <dbReference type="ChEBI" id="CHEBI:15378"/>
        <dbReference type="ChEBI" id="CHEBI:30013"/>
        <dbReference type="ChEBI" id="CHEBI:30616"/>
        <dbReference type="ChEBI" id="CHEBI:61977"/>
        <dbReference type="ChEBI" id="CHEBI:456216"/>
        <dbReference type="EC" id="2.7.11.1"/>
    </reaction>
</comment>
<evidence type="ECO:0000256" key="7">
    <source>
        <dbReference type="ARBA" id="ARBA00047899"/>
    </source>
</evidence>
<dbReference type="EMBL" id="AP022564">
    <property type="protein sequence ID" value="BBX24066.1"/>
    <property type="molecule type" value="Genomic_DNA"/>
</dbReference>
<reference evidence="11 12" key="1">
    <citation type="journal article" date="2019" name="Emerg. Microbes Infect.">
        <title>Comprehensive subspecies identification of 175 nontuberculous mycobacteria species based on 7547 genomic profiles.</title>
        <authorList>
            <person name="Matsumoto Y."/>
            <person name="Kinjo T."/>
            <person name="Motooka D."/>
            <person name="Nabeya D."/>
            <person name="Jung N."/>
            <person name="Uechi K."/>
            <person name="Horii T."/>
            <person name="Iida T."/>
            <person name="Fujita J."/>
            <person name="Nakamura S."/>
        </authorList>
    </citation>
    <scope>NUCLEOTIDE SEQUENCE [LARGE SCALE GENOMIC DNA]</scope>
    <source>
        <strain evidence="11 12">JCM 12143</strain>
    </source>
</reference>
<evidence type="ECO:0000256" key="3">
    <source>
        <dbReference type="ARBA" id="ARBA00022679"/>
    </source>
</evidence>
<dbReference type="Proteomes" id="UP000467636">
    <property type="component" value="Chromosome"/>
</dbReference>
<dbReference type="RefSeq" id="WP_085259747.1">
    <property type="nucleotide sequence ID" value="NZ_AP022564.1"/>
</dbReference>
<dbReference type="CDD" id="cd14014">
    <property type="entry name" value="STKc_PknB_like"/>
    <property type="match status" value="1"/>
</dbReference>
<evidence type="ECO:0000256" key="9">
    <source>
        <dbReference type="SAM" id="MobiDB-lite"/>
    </source>
</evidence>
<dbReference type="PANTHER" id="PTHR43289">
    <property type="entry name" value="MITOGEN-ACTIVATED PROTEIN KINASE KINASE KINASE 20-RELATED"/>
    <property type="match status" value="1"/>
</dbReference>
<evidence type="ECO:0000256" key="5">
    <source>
        <dbReference type="ARBA" id="ARBA00022777"/>
    </source>
</evidence>
<dbReference type="InterPro" id="IPR008271">
    <property type="entry name" value="Ser/Thr_kinase_AS"/>
</dbReference>
<evidence type="ECO:0000256" key="2">
    <source>
        <dbReference type="ARBA" id="ARBA00022527"/>
    </source>
</evidence>
<evidence type="ECO:0000256" key="6">
    <source>
        <dbReference type="ARBA" id="ARBA00022840"/>
    </source>
</evidence>
<dbReference type="AlphaFoldDB" id="A0AAD1I0M2"/>
<evidence type="ECO:0000313" key="12">
    <source>
        <dbReference type="Proteomes" id="UP000467636"/>
    </source>
</evidence>
<dbReference type="FunFam" id="3.30.200.20:FF:000035">
    <property type="entry name" value="Serine/threonine protein kinase Stk1"/>
    <property type="match status" value="1"/>
</dbReference>
<keyword evidence="12" id="KW-1185">Reference proteome</keyword>
<dbReference type="Gene3D" id="1.10.510.10">
    <property type="entry name" value="Transferase(Phosphotransferase) domain 1"/>
    <property type="match status" value="1"/>
</dbReference>
<evidence type="ECO:0000256" key="1">
    <source>
        <dbReference type="ARBA" id="ARBA00012513"/>
    </source>
</evidence>
<keyword evidence="5" id="KW-0418">Kinase</keyword>
<dbReference type="GO" id="GO:0005524">
    <property type="term" value="F:ATP binding"/>
    <property type="evidence" value="ECO:0007669"/>
    <property type="project" value="UniProtKB-KW"/>
</dbReference>